<reference evidence="1" key="1">
    <citation type="submission" date="2018-10" db="EMBL/GenBank/DDBJ databases">
        <title>Effector identification in a new, highly contiguous assembly of the strawberry crown rot pathogen Phytophthora cactorum.</title>
        <authorList>
            <person name="Armitage A.D."/>
            <person name="Nellist C.F."/>
            <person name="Bates H."/>
            <person name="Vickerstaff R.J."/>
            <person name="Harrison R.J."/>
        </authorList>
    </citation>
    <scope>NUCLEOTIDE SEQUENCE</scope>
    <source>
        <strain evidence="1">4032</strain>
        <strain evidence="2">4040</strain>
    </source>
</reference>
<dbReference type="Proteomes" id="UP000774804">
    <property type="component" value="Unassembled WGS sequence"/>
</dbReference>
<evidence type="ECO:0000313" key="3">
    <source>
        <dbReference type="Proteomes" id="UP000774804"/>
    </source>
</evidence>
<gene>
    <name evidence="1" type="ORF">PC115_g24420</name>
    <name evidence="2" type="ORF">PC117_g27222</name>
</gene>
<sequence>MAEECLLDEISAGVAAVELDIFENELVSRAPRLL</sequence>
<evidence type="ECO:0000313" key="1">
    <source>
        <dbReference type="EMBL" id="KAG2873175.1"/>
    </source>
</evidence>
<evidence type="ECO:0000313" key="2">
    <source>
        <dbReference type="EMBL" id="KAG2876557.1"/>
    </source>
</evidence>
<protein>
    <submittedName>
        <fullName evidence="1">Uncharacterized protein</fullName>
    </submittedName>
</protein>
<dbReference type="Proteomes" id="UP000736787">
    <property type="component" value="Unassembled WGS sequence"/>
</dbReference>
<name>A0A8T1JAY9_9STRA</name>
<organism evidence="1 3">
    <name type="scientific">Phytophthora cactorum</name>
    <dbReference type="NCBI Taxonomy" id="29920"/>
    <lineage>
        <taxon>Eukaryota</taxon>
        <taxon>Sar</taxon>
        <taxon>Stramenopiles</taxon>
        <taxon>Oomycota</taxon>
        <taxon>Peronosporomycetes</taxon>
        <taxon>Peronosporales</taxon>
        <taxon>Peronosporaceae</taxon>
        <taxon>Phytophthora</taxon>
    </lineage>
</organism>
<dbReference type="EMBL" id="RCMK01003106">
    <property type="protein sequence ID" value="KAG2876557.1"/>
    <property type="molecule type" value="Genomic_DNA"/>
</dbReference>
<dbReference type="AlphaFoldDB" id="A0A8T1JAY9"/>
<comment type="caution">
    <text evidence="1">The sequence shown here is derived from an EMBL/GenBank/DDBJ whole genome shotgun (WGS) entry which is preliminary data.</text>
</comment>
<accession>A0A8T1JAY9</accession>
<proteinExistence type="predicted"/>
<dbReference type="EMBL" id="RCMI01003197">
    <property type="protein sequence ID" value="KAG2873175.1"/>
    <property type="molecule type" value="Genomic_DNA"/>
</dbReference>